<feature type="repeat" description="WD" evidence="10">
    <location>
        <begin position="204"/>
        <end position="245"/>
    </location>
</feature>
<evidence type="ECO:0000256" key="4">
    <source>
        <dbReference type="ARBA" id="ARBA00022692"/>
    </source>
</evidence>
<sequence length="933" mass="104498">LAHKEAIWCCCWPRLEDQQRDVLVTGSLDNNVNLWTFDNGNLERHSTLEPHQLGVISVDATADGSMLSKFRFWKIFMERKDATAGFGSGSKLFGSELLTGSIECCMRIYQTADGSKLGEIDAGPVDSWTATFWPDGSKIVSGAQNGKINIFNVETLTKISSLKGGEKFIMNIALSPDCRFLAAASQEGIIYVFDVETSTILHTIEAHAMPIRKVKFTSDGKLLFSASDDKYAKVHDVGSSVSLVATMPGHASAVTSLDISPDEKKIATASADRTVRIWSLGERETLYKFADHSDQVWDVSFNHDGTHLASVSEDKAIIVYSIPSFRSETNSIMLRQIVHRLLYTLPVLLFLTNRSHATRVQDSINVYLGANYFCFRLLNGTHQTGCQSPMRGASGIVHRFGLCQIYRFGSGSLVKTQEDVDFILKDPESRGPFIAAMFLDVFRDIGLMNKLAKSGSVNGLLVLRVEPKDAQKFPRNFSEDSICPNSRTSLYNGDKDSSYAYCKKGPVWNPYGTDLRMIDWEIPVFYIQNATEIDLITRCYERENKVGHSAWPFCAAQLNTFFVAARNAKTCMRRNEMFLGLHTGDTACDPMGDLNLLTFLPYTNKSRPLAPNSVVVVATRMDSFSLFYGLSSGQFSSVLGTVIMLTLAEALGRLVPLDVLKTPEPSKRLLFVLFNGESFDHIGSSRVAWDMSHGRFPEILDDQTLNQTALFNFSHIDVFIELDQLISPDLIEKFYSFTDPVAYNNAPNVKSKVDEIMKLLNKNFNGKLTAFDPKIPLPPASVESFLRLNRSIPNIVLTGYSKEKFNNKYYNSFLDNQNYSGGVNVENSTNLHKLAANIARYLLNFLSEYVFVEESKIKNVRIDENVAARLTDCFSEAPFWNCSIFRRINAIVSILNSKEQKRSKNPIWDENLPPSLSSSYVGERKKSTKRKAF</sequence>
<proteinExistence type="inferred from homology"/>
<evidence type="ECO:0000256" key="6">
    <source>
        <dbReference type="ARBA" id="ARBA00022976"/>
    </source>
</evidence>
<evidence type="ECO:0000256" key="7">
    <source>
        <dbReference type="ARBA" id="ARBA00022989"/>
    </source>
</evidence>
<keyword evidence="9" id="KW-0325">Glycoprotein</keyword>
<evidence type="ECO:0000256" key="5">
    <source>
        <dbReference type="ARBA" id="ARBA00022729"/>
    </source>
</evidence>
<evidence type="ECO:0000256" key="11">
    <source>
        <dbReference type="SAM" id="MobiDB-lite"/>
    </source>
</evidence>
<dbReference type="GO" id="GO:0016485">
    <property type="term" value="P:protein processing"/>
    <property type="evidence" value="ECO:0007669"/>
    <property type="project" value="InterPro"/>
</dbReference>
<dbReference type="InterPro" id="IPR008710">
    <property type="entry name" value="Nicastrin"/>
</dbReference>
<dbReference type="Pfam" id="PF05450">
    <property type="entry name" value="Nicastrin"/>
    <property type="match status" value="1"/>
</dbReference>
<evidence type="ECO:0000259" key="12">
    <source>
        <dbReference type="Pfam" id="PF18266"/>
    </source>
</evidence>
<dbReference type="Gene3D" id="3.40.630.10">
    <property type="entry name" value="Zn peptidases"/>
    <property type="match status" value="1"/>
</dbReference>
<dbReference type="SUPFAM" id="SSF53187">
    <property type="entry name" value="Zn-dependent exopeptidases"/>
    <property type="match status" value="1"/>
</dbReference>
<dbReference type="InterPro" id="IPR001680">
    <property type="entry name" value="WD40_rpt"/>
</dbReference>
<dbReference type="AlphaFoldDB" id="A0A915IVG7"/>
<dbReference type="InterPro" id="IPR041084">
    <property type="entry name" value="Ncstrn_small"/>
</dbReference>
<keyword evidence="5" id="KW-0732">Signal</keyword>
<accession>A0A915IVG7</accession>
<dbReference type="CDD" id="cd00200">
    <property type="entry name" value="WD40"/>
    <property type="match status" value="1"/>
</dbReference>
<protein>
    <recommendedName>
        <fullName evidence="3">Nicastrin</fullName>
    </recommendedName>
</protein>
<evidence type="ECO:0000256" key="3">
    <source>
        <dbReference type="ARBA" id="ARBA00015303"/>
    </source>
</evidence>
<keyword evidence="4" id="KW-0812">Transmembrane</keyword>
<keyword evidence="13" id="KW-1185">Reference proteome</keyword>
<feature type="repeat" description="WD" evidence="10">
    <location>
        <begin position="247"/>
        <end position="288"/>
    </location>
</feature>
<dbReference type="GO" id="GO:0005886">
    <property type="term" value="C:plasma membrane"/>
    <property type="evidence" value="ECO:0007669"/>
    <property type="project" value="TreeGrafter"/>
</dbReference>
<dbReference type="Pfam" id="PF18266">
    <property type="entry name" value="Ncstrn_small"/>
    <property type="match status" value="1"/>
</dbReference>
<dbReference type="GO" id="GO:0007219">
    <property type="term" value="P:Notch signaling pathway"/>
    <property type="evidence" value="ECO:0007669"/>
    <property type="project" value="UniProtKB-KW"/>
</dbReference>
<keyword evidence="7" id="KW-1133">Transmembrane helix</keyword>
<evidence type="ECO:0000256" key="8">
    <source>
        <dbReference type="ARBA" id="ARBA00023136"/>
    </source>
</evidence>
<evidence type="ECO:0000256" key="1">
    <source>
        <dbReference type="ARBA" id="ARBA00004479"/>
    </source>
</evidence>
<name>A0A915IVG7_ROMCU</name>
<dbReference type="PANTHER" id="PTHR21092:SF0">
    <property type="entry name" value="NICASTRIN"/>
    <property type="match status" value="1"/>
</dbReference>
<comment type="subcellular location">
    <subcellularLocation>
        <location evidence="1">Membrane</location>
        <topology evidence="1">Single-pass type I membrane protein</topology>
    </subcellularLocation>
</comment>
<dbReference type="Pfam" id="PF00400">
    <property type="entry name" value="WD40"/>
    <property type="match status" value="5"/>
</dbReference>
<evidence type="ECO:0000256" key="9">
    <source>
        <dbReference type="ARBA" id="ARBA00023180"/>
    </source>
</evidence>
<evidence type="ECO:0000313" key="13">
    <source>
        <dbReference type="Proteomes" id="UP000887565"/>
    </source>
</evidence>
<comment type="similarity">
    <text evidence="2">Belongs to the nicastrin family.</text>
</comment>
<feature type="domain" description="Nicastrin small lobe" evidence="12">
    <location>
        <begin position="374"/>
        <end position="562"/>
    </location>
</feature>
<dbReference type="GO" id="GO:0007220">
    <property type="term" value="P:Notch receptor processing"/>
    <property type="evidence" value="ECO:0007669"/>
    <property type="project" value="TreeGrafter"/>
</dbReference>
<dbReference type="WBParaSite" id="nRc.2.0.1.t17390-RA">
    <property type="protein sequence ID" value="nRc.2.0.1.t17390-RA"/>
    <property type="gene ID" value="nRc.2.0.1.g17390"/>
</dbReference>
<feature type="repeat" description="WD" evidence="10">
    <location>
        <begin position="162"/>
        <end position="203"/>
    </location>
</feature>
<feature type="repeat" description="WD" evidence="10">
    <location>
        <begin position="289"/>
        <end position="330"/>
    </location>
</feature>
<dbReference type="Gene3D" id="2.130.10.10">
    <property type="entry name" value="YVTN repeat-like/Quinoprotein amine dehydrogenase"/>
    <property type="match status" value="1"/>
</dbReference>
<dbReference type="InterPro" id="IPR015943">
    <property type="entry name" value="WD40/YVTN_repeat-like_dom_sf"/>
</dbReference>
<evidence type="ECO:0000313" key="14">
    <source>
        <dbReference type="WBParaSite" id="nRc.2.0.1.t17390-RA"/>
    </source>
</evidence>
<keyword evidence="8" id="KW-0472">Membrane</keyword>
<keyword evidence="6" id="KW-0914">Notch signaling pathway</keyword>
<dbReference type="InterPro" id="IPR036322">
    <property type="entry name" value="WD40_repeat_dom_sf"/>
</dbReference>
<organism evidence="13 14">
    <name type="scientific">Romanomermis culicivorax</name>
    <name type="common">Nematode worm</name>
    <dbReference type="NCBI Taxonomy" id="13658"/>
    <lineage>
        <taxon>Eukaryota</taxon>
        <taxon>Metazoa</taxon>
        <taxon>Ecdysozoa</taxon>
        <taxon>Nematoda</taxon>
        <taxon>Enoplea</taxon>
        <taxon>Dorylaimia</taxon>
        <taxon>Mermithida</taxon>
        <taxon>Mermithoidea</taxon>
        <taxon>Mermithidae</taxon>
        <taxon>Romanomermis</taxon>
    </lineage>
</organism>
<evidence type="ECO:0000256" key="10">
    <source>
        <dbReference type="PROSITE-ProRule" id="PRU00221"/>
    </source>
</evidence>
<dbReference type="PANTHER" id="PTHR21092">
    <property type="entry name" value="NICASTRIN"/>
    <property type="match status" value="1"/>
</dbReference>
<evidence type="ECO:0000256" key="2">
    <source>
        <dbReference type="ARBA" id="ARBA00007717"/>
    </source>
</evidence>
<dbReference type="PROSITE" id="PS50294">
    <property type="entry name" value="WD_REPEATS_REGION"/>
    <property type="match status" value="1"/>
</dbReference>
<dbReference type="PROSITE" id="PS50082">
    <property type="entry name" value="WD_REPEATS_2"/>
    <property type="match status" value="4"/>
</dbReference>
<dbReference type="SUPFAM" id="SSF50978">
    <property type="entry name" value="WD40 repeat-like"/>
    <property type="match status" value="1"/>
</dbReference>
<dbReference type="Proteomes" id="UP000887565">
    <property type="component" value="Unplaced"/>
</dbReference>
<feature type="region of interest" description="Disordered" evidence="11">
    <location>
        <begin position="901"/>
        <end position="933"/>
    </location>
</feature>
<dbReference type="SMART" id="SM00320">
    <property type="entry name" value="WD40"/>
    <property type="match status" value="7"/>
</dbReference>
<keyword evidence="10" id="KW-0853">WD repeat</keyword>
<reference evidence="14" key="1">
    <citation type="submission" date="2022-11" db="UniProtKB">
        <authorList>
            <consortium name="WormBaseParasite"/>
        </authorList>
    </citation>
    <scope>IDENTIFICATION</scope>
</reference>